<evidence type="ECO:0000313" key="2">
    <source>
        <dbReference type="EMBL" id="PYF08249.1"/>
    </source>
</evidence>
<protein>
    <submittedName>
        <fullName evidence="2">Staygreen protein</fullName>
    </submittedName>
</protein>
<keyword evidence="3" id="KW-1185">Reference proteome</keyword>
<name>A0A318U8D1_9BACL</name>
<gene>
    <name evidence="2" type="ORF">BJ095_10214</name>
</gene>
<dbReference type="InterPro" id="IPR024438">
    <property type="entry name" value="Staygreen"/>
</dbReference>
<proteinExistence type="predicted"/>
<dbReference type="AlphaFoldDB" id="A0A318U8D1"/>
<sequence>MTDFNPQKLKVRFILPASPIEPLKGRKYTLTHSDDNGQLILDIGTDFNNDVINEKLNDGFIAEWQTDWEYRLVGRVHVALENFTEQEAQKRYEYLTKLTKNALHGIAFGDRLFLSSYPLLLDAPIYILFESTNPQLRKIYNFGSLKHYLNQFQYEI</sequence>
<reference evidence="2 3" key="1">
    <citation type="submission" date="2018-06" db="EMBL/GenBank/DDBJ databases">
        <title>Genomic Encyclopedia of Archaeal and Bacterial Type Strains, Phase II (KMG-II): from individual species to whole genera.</title>
        <authorList>
            <person name="Goeker M."/>
        </authorList>
    </citation>
    <scope>NUCLEOTIDE SEQUENCE [LARGE SCALE GENOMIC DNA]</scope>
    <source>
        <strain evidence="2 3">KACC 16626</strain>
    </source>
</reference>
<organism evidence="2 3">
    <name type="scientific">Ureibacillus chungkukjangi</name>
    <dbReference type="NCBI Taxonomy" id="1202712"/>
    <lineage>
        <taxon>Bacteria</taxon>
        <taxon>Bacillati</taxon>
        <taxon>Bacillota</taxon>
        <taxon>Bacilli</taxon>
        <taxon>Bacillales</taxon>
        <taxon>Caryophanaceae</taxon>
        <taxon>Ureibacillus</taxon>
    </lineage>
</organism>
<comment type="caution">
    <text evidence="2">The sequence shown here is derived from an EMBL/GenBank/DDBJ whole genome shotgun (WGS) entry which is preliminary data.</text>
</comment>
<dbReference type="EMBL" id="QJTJ01000002">
    <property type="protein sequence ID" value="PYF08249.1"/>
    <property type="molecule type" value="Genomic_DNA"/>
</dbReference>
<dbReference type="Proteomes" id="UP000247416">
    <property type="component" value="Unassembled WGS sequence"/>
</dbReference>
<evidence type="ECO:0000259" key="1">
    <source>
        <dbReference type="Pfam" id="PF12638"/>
    </source>
</evidence>
<dbReference type="RefSeq" id="WP_181417928.1">
    <property type="nucleotide sequence ID" value="NZ_CP085009.1"/>
</dbReference>
<accession>A0A318U8D1</accession>
<dbReference type="Pfam" id="PF12638">
    <property type="entry name" value="Staygreen"/>
    <property type="match status" value="1"/>
</dbReference>
<feature type="domain" description="Staygreen protein" evidence="1">
    <location>
        <begin position="4"/>
        <end position="148"/>
    </location>
</feature>
<evidence type="ECO:0000313" key="3">
    <source>
        <dbReference type="Proteomes" id="UP000247416"/>
    </source>
</evidence>